<accession>X1I131</accession>
<dbReference type="EMBL" id="BARU01027598">
    <property type="protein sequence ID" value="GAH75422.1"/>
    <property type="molecule type" value="Genomic_DNA"/>
</dbReference>
<gene>
    <name evidence="1" type="ORF">S03H2_44168</name>
</gene>
<comment type="caution">
    <text evidence="1">The sequence shown here is derived from an EMBL/GenBank/DDBJ whole genome shotgun (WGS) entry which is preliminary data.</text>
</comment>
<name>X1I131_9ZZZZ</name>
<protein>
    <submittedName>
        <fullName evidence="1">Uncharacterized protein</fullName>
    </submittedName>
</protein>
<proteinExistence type="predicted"/>
<evidence type="ECO:0000313" key="1">
    <source>
        <dbReference type="EMBL" id="GAH75422.1"/>
    </source>
</evidence>
<organism evidence="1">
    <name type="scientific">marine sediment metagenome</name>
    <dbReference type="NCBI Taxonomy" id="412755"/>
    <lineage>
        <taxon>unclassified sequences</taxon>
        <taxon>metagenomes</taxon>
        <taxon>ecological metagenomes</taxon>
    </lineage>
</organism>
<dbReference type="AlphaFoldDB" id="X1I131"/>
<reference evidence="1" key="1">
    <citation type="journal article" date="2014" name="Front. Microbiol.">
        <title>High frequency of phylogenetically diverse reductive dehalogenase-homologous genes in deep subseafloor sedimentary metagenomes.</title>
        <authorList>
            <person name="Kawai M."/>
            <person name="Futagami T."/>
            <person name="Toyoda A."/>
            <person name="Takaki Y."/>
            <person name="Nishi S."/>
            <person name="Hori S."/>
            <person name="Arai W."/>
            <person name="Tsubouchi T."/>
            <person name="Morono Y."/>
            <person name="Uchiyama I."/>
            <person name="Ito T."/>
            <person name="Fujiyama A."/>
            <person name="Inagaki F."/>
            <person name="Takami H."/>
        </authorList>
    </citation>
    <scope>NUCLEOTIDE SEQUENCE</scope>
    <source>
        <strain evidence="1">Expedition CK06-06</strain>
    </source>
</reference>
<sequence length="80" mass="8701">MDNDNIKKGTSDLTGSVLSKSQIRVLVRIKPPLIEEMIDINTQLQPNGVDLTVKRIEKIVGAGCIDFSNKGTEAFGDRGT</sequence>